<name>A0A1Y3B7X9_EURMA</name>
<dbReference type="Gene3D" id="2.30.29.30">
    <property type="entry name" value="Pleckstrin-homology domain (PH domain)/Phosphotyrosine-binding domain (PTB)"/>
    <property type="match status" value="1"/>
</dbReference>
<proteinExistence type="predicted"/>
<organism evidence="1 2">
    <name type="scientific">Euroglyphus maynei</name>
    <name type="common">Mayne's house dust mite</name>
    <dbReference type="NCBI Taxonomy" id="6958"/>
    <lineage>
        <taxon>Eukaryota</taxon>
        <taxon>Metazoa</taxon>
        <taxon>Ecdysozoa</taxon>
        <taxon>Arthropoda</taxon>
        <taxon>Chelicerata</taxon>
        <taxon>Arachnida</taxon>
        <taxon>Acari</taxon>
        <taxon>Acariformes</taxon>
        <taxon>Sarcoptiformes</taxon>
        <taxon>Astigmata</taxon>
        <taxon>Psoroptidia</taxon>
        <taxon>Analgoidea</taxon>
        <taxon>Pyroglyphidae</taxon>
        <taxon>Pyroglyphinae</taxon>
        <taxon>Euroglyphus</taxon>
    </lineage>
</organism>
<keyword evidence="2" id="KW-1185">Reference proteome</keyword>
<gene>
    <name evidence="1" type="ORF">BLA29_013674</name>
</gene>
<dbReference type="AlphaFoldDB" id="A0A1Y3B7X9"/>
<dbReference type="OrthoDB" id="6489633at2759"/>
<dbReference type="Proteomes" id="UP000194236">
    <property type="component" value="Unassembled WGS sequence"/>
</dbReference>
<feature type="non-terminal residue" evidence="1">
    <location>
        <position position="97"/>
    </location>
</feature>
<evidence type="ECO:0000313" key="2">
    <source>
        <dbReference type="Proteomes" id="UP000194236"/>
    </source>
</evidence>
<evidence type="ECO:0000313" key="1">
    <source>
        <dbReference type="EMBL" id="OTF75345.1"/>
    </source>
</evidence>
<sequence>MHDEVSETENIRNNLAIERIIVGGCDILLDVNQVFIRKGCVIQVLNSDRSKTASRVARIGSFRGLVDKEIMRQCYLFSNHMLLCTRTSGGKLSLVDV</sequence>
<accession>A0A1Y3B7X9</accession>
<comment type="caution">
    <text evidence="1">The sequence shown here is derived from an EMBL/GenBank/DDBJ whole genome shotgun (WGS) entry which is preliminary data.</text>
</comment>
<reference evidence="1 2" key="1">
    <citation type="submission" date="2017-03" db="EMBL/GenBank/DDBJ databases">
        <title>Genome Survey of Euroglyphus maynei.</title>
        <authorList>
            <person name="Arlian L.G."/>
            <person name="Morgan M.S."/>
            <person name="Rider S.D."/>
        </authorList>
    </citation>
    <scope>NUCLEOTIDE SEQUENCE [LARGE SCALE GENOMIC DNA]</scope>
    <source>
        <strain evidence="1">Arlian Lab</strain>
        <tissue evidence="1">Whole body</tissue>
    </source>
</reference>
<protein>
    <submittedName>
        <fullName evidence="1">Uncharacterized protein</fullName>
    </submittedName>
</protein>
<dbReference type="EMBL" id="MUJZ01042446">
    <property type="protein sequence ID" value="OTF75345.1"/>
    <property type="molecule type" value="Genomic_DNA"/>
</dbReference>
<dbReference type="InterPro" id="IPR011993">
    <property type="entry name" value="PH-like_dom_sf"/>
</dbReference>